<keyword evidence="2" id="KW-0067">ATP-binding</keyword>
<keyword evidence="2" id="KW-0547">Nucleotide-binding</keyword>
<evidence type="ECO:0000313" key="6">
    <source>
        <dbReference type="Proteomes" id="UP001651690"/>
    </source>
</evidence>
<name>A0ABT1M4H5_9MYCO</name>
<organism evidence="5 6">
    <name type="scientific">Mycolicibacterium arenosum</name>
    <dbReference type="NCBI Taxonomy" id="2952157"/>
    <lineage>
        <taxon>Bacteria</taxon>
        <taxon>Bacillati</taxon>
        <taxon>Actinomycetota</taxon>
        <taxon>Actinomycetes</taxon>
        <taxon>Mycobacteriales</taxon>
        <taxon>Mycobacteriaceae</taxon>
        <taxon>Mycolicibacterium</taxon>
    </lineage>
</organism>
<reference evidence="5 6" key="1">
    <citation type="submission" date="2022-06" db="EMBL/GenBank/DDBJ databases">
        <title>Mycolicibacterium sp. CAU 1645 isolated from seawater.</title>
        <authorList>
            <person name="Kim W."/>
        </authorList>
    </citation>
    <scope>NUCLEOTIDE SEQUENCE [LARGE SCALE GENOMIC DNA]</scope>
    <source>
        <strain evidence="5 6">CAU 1645</strain>
    </source>
</reference>
<keyword evidence="1" id="KW-0227">DNA damage</keyword>
<evidence type="ECO:0000259" key="4">
    <source>
        <dbReference type="Pfam" id="PF12705"/>
    </source>
</evidence>
<evidence type="ECO:0000313" key="5">
    <source>
        <dbReference type="EMBL" id="MCP9274053.1"/>
    </source>
</evidence>
<keyword evidence="2" id="KW-0347">Helicase</keyword>
<keyword evidence="3" id="KW-0234">DNA repair</keyword>
<keyword evidence="2" id="KW-0378">Hydrolase</keyword>
<evidence type="ECO:0000256" key="3">
    <source>
        <dbReference type="ARBA" id="ARBA00023204"/>
    </source>
</evidence>
<gene>
    <name evidence="5" type="ORF">NM203_17840</name>
</gene>
<sequence>MELSVRKPPYLIPSYSLTGDLLSFMRCGLQYRYNGIGHLPSTRPVQMWFGQFIHGVLEEAFRRYGASADGTIIARPELEEVMDLITRRLAANGLRPRNRDLETIGRDRARVAVHKLGPELFPIISEAEVPLNGTRPMLQKDWPKSLPRRESDRYEMAGIVDVITDVTLDDPSLQDNKIVAAVSKALPASLPSRFEVIVDYKGMRRPPMKDRTNAPDYWNIYEWQLQTYAQLRSVQADARPVVAGILIYLNELRPSKGDIDTLKRELRAGTTDVRPAKRSNDAQFLANDQQGVAPDLSFDYRLARALRVVPISPESQRVAARKFDGVVRDIEIAHARERQSPHILTEWPTNSSDNSTCVACDWKTVSPAHPGTQVSLPTESA</sequence>
<dbReference type="RefSeq" id="WP_255061399.1">
    <property type="nucleotide sequence ID" value="NZ_JANDBD010000007.1"/>
</dbReference>
<keyword evidence="6" id="KW-1185">Reference proteome</keyword>
<dbReference type="InterPro" id="IPR038726">
    <property type="entry name" value="PDDEXK_AddAB-type"/>
</dbReference>
<dbReference type="Proteomes" id="UP001651690">
    <property type="component" value="Unassembled WGS sequence"/>
</dbReference>
<evidence type="ECO:0000256" key="1">
    <source>
        <dbReference type="ARBA" id="ARBA00022763"/>
    </source>
</evidence>
<protein>
    <submittedName>
        <fullName evidence="5">PD-(D/E)XK nuclease family protein</fullName>
    </submittedName>
</protein>
<feature type="domain" description="PD-(D/E)XK endonuclease-like" evidence="4">
    <location>
        <begin position="23"/>
        <end position="163"/>
    </location>
</feature>
<comment type="caution">
    <text evidence="5">The sequence shown here is derived from an EMBL/GenBank/DDBJ whole genome shotgun (WGS) entry which is preliminary data.</text>
</comment>
<accession>A0ABT1M4H5</accession>
<dbReference type="EMBL" id="JANDBD010000007">
    <property type="protein sequence ID" value="MCP9274053.1"/>
    <property type="molecule type" value="Genomic_DNA"/>
</dbReference>
<proteinExistence type="predicted"/>
<dbReference type="Pfam" id="PF12705">
    <property type="entry name" value="PDDEXK_1"/>
    <property type="match status" value="1"/>
</dbReference>
<evidence type="ECO:0000256" key="2">
    <source>
        <dbReference type="ARBA" id="ARBA00022806"/>
    </source>
</evidence>